<dbReference type="OrthoDB" id="9774675at2"/>
<protein>
    <submittedName>
        <fullName evidence="8">Methoxyneurosporene dehydrogenase</fullName>
    </submittedName>
</protein>
<evidence type="ECO:0000313" key="8">
    <source>
        <dbReference type="EMBL" id="APX14189.1"/>
    </source>
</evidence>
<dbReference type="InterPro" id="IPR002937">
    <property type="entry name" value="Amino_oxidase"/>
</dbReference>
<dbReference type="GO" id="GO:0016117">
    <property type="term" value="P:carotenoid biosynthetic process"/>
    <property type="evidence" value="ECO:0007669"/>
    <property type="project" value="UniProtKB-KW"/>
</dbReference>
<comment type="pathway">
    <text evidence="1 5">Carotenoid biosynthesis.</text>
</comment>
<reference evidence="8 9" key="1">
    <citation type="submission" date="2017-01" db="EMBL/GenBank/DDBJ databases">
        <title>Complete genome of Tateyamaria omphalii DOK1-4 isolated from seawater in Dokdo.</title>
        <authorList>
            <person name="Kim J.H."/>
            <person name="Chi W.-J."/>
        </authorList>
    </citation>
    <scope>NUCLEOTIDE SEQUENCE [LARGE SCALE GENOMIC DNA]</scope>
    <source>
        <strain evidence="8 9">DOK1-4</strain>
        <plasmid evidence="8 9">pDOK1-4-3</plasmid>
    </source>
</reference>
<name>A0A1P8N1X2_9RHOB</name>
<evidence type="ECO:0000256" key="6">
    <source>
        <dbReference type="SAM" id="MobiDB-lite"/>
    </source>
</evidence>
<evidence type="ECO:0000256" key="3">
    <source>
        <dbReference type="ARBA" id="ARBA00022746"/>
    </source>
</evidence>
<feature type="domain" description="Amine oxidase" evidence="7">
    <location>
        <begin position="19"/>
        <end position="499"/>
    </location>
</feature>
<dbReference type="GO" id="GO:0016627">
    <property type="term" value="F:oxidoreductase activity, acting on the CH-CH group of donors"/>
    <property type="evidence" value="ECO:0007669"/>
    <property type="project" value="UniProtKB-ARBA"/>
</dbReference>
<dbReference type="EMBL" id="CP019315">
    <property type="protein sequence ID" value="APX14189.1"/>
    <property type="molecule type" value="Genomic_DNA"/>
</dbReference>
<proteinExistence type="inferred from homology"/>
<dbReference type="PANTHER" id="PTHR43734:SF7">
    <property type="entry name" value="4,4'-DIAPONEUROSPORENE OXYGENASE"/>
    <property type="match status" value="1"/>
</dbReference>
<dbReference type="NCBIfam" id="TIGR02734">
    <property type="entry name" value="crtI_fam"/>
    <property type="match status" value="1"/>
</dbReference>
<dbReference type="InterPro" id="IPR008150">
    <property type="entry name" value="Phytoene_DH_bac_CS"/>
</dbReference>
<evidence type="ECO:0000259" key="7">
    <source>
        <dbReference type="Pfam" id="PF01593"/>
    </source>
</evidence>
<dbReference type="SUPFAM" id="SSF51905">
    <property type="entry name" value="FAD/NAD(P)-binding domain"/>
    <property type="match status" value="1"/>
</dbReference>
<keyword evidence="9" id="KW-1185">Reference proteome</keyword>
<organism evidence="8 9">
    <name type="scientific">Tateyamaria omphalii</name>
    <dbReference type="NCBI Taxonomy" id="299262"/>
    <lineage>
        <taxon>Bacteria</taxon>
        <taxon>Pseudomonadati</taxon>
        <taxon>Pseudomonadota</taxon>
        <taxon>Alphaproteobacteria</taxon>
        <taxon>Rhodobacterales</taxon>
        <taxon>Roseobacteraceae</taxon>
        <taxon>Tateyamaria</taxon>
    </lineage>
</organism>
<dbReference type="Gene3D" id="3.50.50.60">
    <property type="entry name" value="FAD/NAD(P)-binding domain"/>
    <property type="match status" value="2"/>
</dbReference>
<dbReference type="NCBIfam" id="NF045637">
    <property type="entry name" value="carotdesatCrtDProt"/>
    <property type="match status" value="1"/>
</dbReference>
<evidence type="ECO:0000256" key="5">
    <source>
        <dbReference type="RuleBase" id="RU362075"/>
    </source>
</evidence>
<evidence type="ECO:0000256" key="2">
    <source>
        <dbReference type="ARBA" id="ARBA00006046"/>
    </source>
</evidence>
<evidence type="ECO:0000256" key="1">
    <source>
        <dbReference type="ARBA" id="ARBA00004829"/>
    </source>
</evidence>
<accession>A0A1P8N1X2</accession>
<dbReference type="AlphaFoldDB" id="A0A1P8N1X2"/>
<keyword evidence="8" id="KW-0614">Plasmid</keyword>
<keyword evidence="3 5" id="KW-0125">Carotenoid biosynthesis</keyword>
<keyword evidence="4 5" id="KW-0560">Oxidoreductase</keyword>
<comment type="similarity">
    <text evidence="2 5">Belongs to the carotenoid/retinoid oxidoreductase family.</text>
</comment>
<dbReference type="PROSITE" id="PS00982">
    <property type="entry name" value="PHYTOENE_DH"/>
    <property type="match status" value="1"/>
</dbReference>
<dbReference type="Pfam" id="PF01593">
    <property type="entry name" value="Amino_oxidase"/>
    <property type="match status" value="1"/>
</dbReference>
<dbReference type="InterPro" id="IPR054841">
    <property type="entry name" value="carotdesatCrtD"/>
</dbReference>
<dbReference type="PANTHER" id="PTHR43734">
    <property type="entry name" value="PHYTOENE DESATURASE"/>
    <property type="match status" value="1"/>
</dbReference>
<dbReference type="InterPro" id="IPR014105">
    <property type="entry name" value="Carotenoid/retinoid_OxRdtase"/>
</dbReference>
<dbReference type="InterPro" id="IPR036188">
    <property type="entry name" value="FAD/NAD-bd_sf"/>
</dbReference>
<dbReference type="Proteomes" id="UP000186336">
    <property type="component" value="Plasmid pDOK1-4-3"/>
</dbReference>
<dbReference type="RefSeq" id="WP_076630656.1">
    <property type="nucleotide sequence ID" value="NZ_CP019315.1"/>
</dbReference>
<dbReference type="PROSITE" id="PS51257">
    <property type="entry name" value="PROKAR_LIPOPROTEIN"/>
    <property type="match status" value="1"/>
</dbReference>
<evidence type="ECO:0000313" key="9">
    <source>
        <dbReference type="Proteomes" id="UP000186336"/>
    </source>
</evidence>
<sequence>MTHVTRPTPQRAVIIGAGIAGLACAARLRATGYAVTLLERHGVVGGKIRTIPSPAGPIDAGPTVLTMRHVFDDLFAQLGTRVEDHVTLIKQDELARHFWPDGSTLSLYADETRTIDALRSFGGDTAVTDFLKFTRRTRQLFAAFDAPMMQAPEPKLAALTKHVLRQPHLIPAMAPLSTLKTLLKRSFRDPRLRQLFGRYATYVGGSPTHAPAILSLIWQAEANGVWVVEGGMHKLTQALGKLLDAHGVETHTNAHVDHIDVQDGTVRAVHLENGTHIPCDVLIHAGDPRALATGALGPDTRHIAPQTAKAKRSFSARVLSFAATPQGPDLAHHNVFFAADAHSEFNDLMAGRIPAQPSFYICALDRGHGTPPPPLERFEIITNAPATGDTNAPAPADTATEDLSPWLHQITRQMAQHGIRFAPTPDTTTITTPQAFGQMFPASLGALYGQTPHGLTAALQRPTARTQIPNLYLAGGGTHPGAGVPMATLSARHAAEAILSDQTSTSRSGQTATHGGMSTA</sequence>
<gene>
    <name evidence="8" type="ORF">BWR18_20220</name>
</gene>
<evidence type="ECO:0000256" key="4">
    <source>
        <dbReference type="ARBA" id="ARBA00023002"/>
    </source>
</evidence>
<feature type="region of interest" description="Disordered" evidence="6">
    <location>
        <begin position="499"/>
        <end position="520"/>
    </location>
</feature>
<dbReference type="KEGG" id="tom:BWR18_20220"/>
<geneLocation type="plasmid" evidence="8 9">
    <name>pDOK1-4-3</name>
</geneLocation>
<feature type="compositionally biased region" description="Polar residues" evidence="6">
    <location>
        <begin position="500"/>
        <end position="520"/>
    </location>
</feature>